<comment type="caution">
    <text evidence="4">The sequence shown here is derived from an EMBL/GenBank/DDBJ whole genome shotgun (WGS) entry which is preliminary data.</text>
</comment>
<accession>A0A512IQ84</accession>
<dbReference type="Gene3D" id="3.40.50.2300">
    <property type="match status" value="1"/>
</dbReference>
<dbReference type="SMART" id="SM00448">
    <property type="entry name" value="REC"/>
    <property type="match status" value="1"/>
</dbReference>
<dbReference type="EMBL" id="BJZT01000024">
    <property type="protein sequence ID" value="GEO99884.1"/>
    <property type="molecule type" value="Genomic_DNA"/>
</dbReference>
<evidence type="ECO:0000259" key="3">
    <source>
        <dbReference type="PROSITE" id="PS50110"/>
    </source>
</evidence>
<dbReference type="InterPro" id="IPR001789">
    <property type="entry name" value="Sig_transdc_resp-reg_receiver"/>
</dbReference>
<dbReference type="SUPFAM" id="SSF52172">
    <property type="entry name" value="CheY-like"/>
    <property type="match status" value="1"/>
</dbReference>
<keyword evidence="1 2" id="KW-0597">Phosphoprotein</keyword>
<feature type="modified residue" description="4-aspartylphosphate" evidence="2">
    <location>
        <position position="64"/>
    </location>
</feature>
<organism evidence="4 5">
    <name type="scientific">Methylobacterium haplocladii</name>
    <dbReference type="NCBI Taxonomy" id="1176176"/>
    <lineage>
        <taxon>Bacteria</taxon>
        <taxon>Pseudomonadati</taxon>
        <taxon>Pseudomonadota</taxon>
        <taxon>Alphaproteobacteria</taxon>
        <taxon>Hyphomicrobiales</taxon>
        <taxon>Methylobacteriaceae</taxon>
        <taxon>Methylobacterium</taxon>
    </lineage>
</organism>
<dbReference type="Pfam" id="PF00072">
    <property type="entry name" value="Response_reg"/>
    <property type="match status" value="1"/>
</dbReference>
<dbReference type="PROSITE" id="PS50110">
    <property type="entry name" value="RESPONSE_REGULATORY"/>
    <property type="match status" value="1"/>
</dbReference>
<evidence type="ECO:0000313" key="4">
    <source>
        <dbReference type="EMBL" id="GEO99884.1"/>
    </source>
</evidence>
<protein>
    <recommendedName>
        <fullName evidence="3">Response regulatory domain-containing protein</fullName>
    </recommendedName>
</protein>
<sequence length="158" mass="17721">MTDATDTAMSDTPAILIVDDQPKLLRLVVELLTRLGFPEVDGVSDAFEALERMRARKYALVICDLDLEPMDGLTLLREVRADNVLMNTPFILTEATFDFEDVNVAHLAGADAFLLKPFDIALLKTKLKQVLNRRPRRREAPLPLESTLSQDFPLLGKL</sequence>
<dbReference type="InterPro" id="IPR050595">
    <property type="entry name" value="Bact_response_regulator"/>
</dbReference>
<gene>
    <name evidence="4" type="ORF">MHA02_22720</name>
</gene>
<keyword evidence="5" id="KW-1185">Reference proteome</keyword>
<reference evidence="4 5" key="1">
    <citation type="submission" date="2019-07" db="EMBL/GenBank/DDBJ databases">
        <title>Whole genome shotgun sequence of Methylobacterium haplocladii NBRC 107714.</title>
        <authorList>
            <person name="Hosoyama A."/>
            <person name="Uohara A."/>
            <person name="Ohji S."/>
            <person name="Ichikawa N."/>
        </authorList>
    </citation>
    <scope>NUCLEOTIDE SEQUENCE [LARGE SCALE GENOMIC DNA]</scope>
    <source>
        <strain evidence="4 5">NBRC 107714</strain>
    </source>
</reference>
<evidence type="ECO:0000256" key="2">
    <source>
        <dbReference type="PROSITE-ProRule" id="PRU00169"/>
    </source>
</evidence>
<dbReference type="PANTHER" id="PTHR44591:SF23">
    <property type="entry name" value="CHEY SUBFAMILY"/>
    <property type="match status" value="1"/>
</dbReference>
<dbReference type="Proteomes" id="UP000321258">
    <property type="component" value="Unassembled WGS sequence"/>
</dbReference>
<evidence type="ECO:0000313" key="5">
    <source>
        <dbReference type="Proteomes" id="UP000321258"/>
    </source>
</evidence>
<dbReference type="GO" id="GO:0000160">
    <property type="term" value="P:phosphorelay signal transduction system"/>
    <property type="evidence" value="ECO:0007669"/>
    <property type="project" value="InterPro"/>
</dbReference>
<feature type="domain" description="Response regulatory" evidence="3">
    <location>
        <begin position="14"/>
        <end position="131"/>
    </location>
</feature>
<proteinExistence type="predicted"/>
<name>A0A512IQ84_9HYPH</name>
<dbReference type="PANTHER" id="PTHR44591">
    <property type="entry name" value="STRESS RESPONSE REGULATOR PROTEIN 1"/>
    <property type="match status" value="1"/>
</dbReference>
<dbReference type="InterPro" id="IPR011006">
    <property type="entry name" value="CheY-like_superfamily"/>
</dbReference>
<dbReference type="AlphaFoldDB" id="A0A512IQ84"/>
<evidence type="ECO:0000256" key="1">
    <source>
        <dbReference type="ARBA" id="ARBA00022553"/>
    </source>
</evidence>